<protein>
    <submittedName>
        <fullName evidence="2">Uncharacterized protein</fullName>
    </submittedName>
</protein>
<name>A0A3N4JE27_9PEZI</name>
<dbReference type="AlphaFoldDB" id="A0A3N4JE27"/>
<evidence type="ECO:0000256" key="1">
    <source>
        <dbReference type="SAM" id="MobiDB-lite"/>
    </source>
</evidence>
<feature type="compositionally biased region" description="Basic and acidic residues" evidence="1">
    <location>
        <begin position="1"/>
        <end position="18"/>
    </location>
</feature>
<dbReference type="EMBL" id="ML120482">
    <property type="protein sequence ID" value="RPA92044.1"/>
    <property type="molecule type" value="Genomic_DNA"/>
</dbReference>
<sequence>MAKIDRESKDNQYQREMSRISTETASENRKRVEKREKLTYIQPISISKLPHDLCPMSNLSQYVIHIGIL</sequence>
<proteinExistence type="predicted"/>
<dbReference type="Proteomes" id="UP000276215">
    <property type="component" value="Unassembled WGS sequence"/>
</dbReference>
<organism evidence="2 3">
    <name type="scientific">Choiromyces venosus 120613-1</name>
    <dbReference type="NCBI Taxonomy" id="1336337"/>
    <lineage>
        <taxon>Eukaryota</taxon>
        <taxon>Fungi</taxon>
        <taxon>Dikarya</taxon>
        <taxon>Ascomycota</taxon>
        <taxon>Pezizomycotina</taxon>
        <taxon>Pezizomycetes</taxon>
        <taxon>Pezizales</taxon>
        <taxon>Tuberaceae</taxon>
        <taxon>Choiromyces</taxon>
    </lineage>
</organism>
<reference evidence="2 3" key="1">
    <citation type="journal article" date="2018" name="Nat. Ecol. Evol.">
        <title>Pezizomycetes genomes reveal the molecular basis of ectomycorrhizal truffle lifestyle.</title>
        <authorList>
            <person name="Murat C."/>
            <person name="Payen T."/>
            <person name="Noel B."/>
            <person name="Kuo A."/>
            <person name="Morin E."/>
            <person name="Chen J."/>
            <person name="Kohler A."/>
            <person name="Krizsan K."/>
            <person name="Balestrini R."/>
            <person name="Da Silva C."/>
            <person name="Montanini B."/>
            <person name="Hainaut M."/>
            <person name="Levati E."/>
            <person name="Barry K.W."/>
            <person name="Belfiori B."/>
            <person name="Cichocki N."/>
            <person name="Clum A."/>
            <person name="Dockter R.B."/>
            <person name="Fauchery L."/>
            <person name="Guy J."/>
            <person name="Iotti M."/>
            <person name="Le Tacon F."/>
            <person name="Lindquist E.A."/>
            <person name="Lipzen A."/>
            <person name="Malagnac F."/>
            <person name="Mello A."/>
            <person name="Molinier V."/>
            <person name="Miyauchi S."/>
            <person name="Poulain J."/>
            <person name="Riccioni C."/>
            <person name="Rubini A."/>
            <person name="Sitrit Y."/>
            <person name="Splivallo R."/>
            <person name="Traeger S."/>
            <person name="Wang M."/>
            <person name="Zifcakova L."/>
            <person name="Wipf D."/>
            <person name="Zambonelli A."/>
            <person name="Paolocci F."/>
            <person name="Nowrousian M."/>
            <person name="Ottonello S."/>
            <person name="Baldrian P."/>
            <person name="Spatafora J.W."/>
            <person name="Henrissat B."/>
            <person name="Nagy L.G."/>
            <person name="Aury J.M."/>
            <person name="Wincker P."/>
            <person name="Grigoriev I.V."/>
            <person name="Bonfante P."/>
            <person name="Martin F.M."/>
        </authorList>
    </citation>
    <scope>NUCLEOTIDE SEQUENCE [LARGE SCALE GENOMIC DNA]</scope>
    <source>
        <strain evidence="2 3">120613-1</strain>
    </source>
</reference>
<accession>A0A3N4JE27</accession>
<evidence type="ECO:0000313" key="3">
    <source>
        <dbReference type="Proteomes" id="UP000276215"/>
    </source>
</evidence>
<evidence type="ECO:0000313" key="2">
    <source>
        <dbReference type="EMBL" id="RPA92044.1"/>
    </source>
</evidence>
<gene>
    <name evidence="2" type="ORF">L873DRAFT_1818394</name>
</gene>
<feature type="region of interest" description="Disordered" evidence="1">
    <location>
        <begin position="1"/>
        <end position="32"/>
    </location>
</feature>
<keyword evidence="3" id="KW-1185">Reference proteome</keyword>